<protein>
    <submittedName>
        <fullName evidence="9">Murein L,D-transpeptidase</fullName>
    </submittedName>
</protein>
<dbReference type="Proteomes" id="UP001596516">
    <property type="component" value="Unassembled WGS sequence"/>
</dbReference>
<comment type="similarity">
    <text evidence="2">Belongs to the YkuD family.</text>
</comment>
<evidence type="ECO:0000313" key="9">
    <source>
        <dbReference type="EMBL" id="MFC7704974.1"/>
    </source>
</evidence>
<evidence type="ECO:0000256" key="5">
    <source>
        <dbReference type="ARBA" id="ARBA00022984"/>
    </source>
</evidence>
<dbReference type="Gene3D" id="2.40.440.10">
    <property type="entry name" value="L,D-transpeptidase catalytic domain-like"/>
    <property type="match status" value="1"/>
</dbReference>
<organism evidence="9 10">
    <name type="scientific">Plastorhodobacter daqingensis</name>
    <dbReference type="NCBI Taxonomy" id="1387281"/>
    <lineage>
        <taxon>Bacteria</taxon>
        <taxon>Pseudomonadati</taxon>
        <taxon>Pseudomonadota</taxon>
        <taxon>Alphaproteobacteria</taxon>
        <taxon>Rhodobacterales</taxon>
        <taxon>Paracoccaceae</taxon>
        <taxon>Plastorhodobacter</taxon>
    </lineage>
</organism>
<accession>A0ABW2UJU3</accession>
<dbReference type="InterPro" id="IPR005490">
    <property type="entry name" value="LD_TPept_cat_dom"/>
</dbReference>
<dbReference type="InterPro" id="IPR002477">
    <property type="entry name" value="Peptidoglycan-bd-like"/>
</dbReference>
<name>A0ABW2UJU3_9RHOB</name>
<comment type="caution">
    <text evidence="9">The sequence shown here is derived from an EMBL/GenBank/DDBJ whole genome shotgun (WGS) entry which is preliminary data.</text>
</comment>
<dbReference type="Pfam" id="PF20142">
    <property type="entry name" value="Scaffold"/>
    <property type="match status" value="1"/>
</dbReference>
<dbReference type="PANTHER" id="PTHR41533:SF2">
    <property type="entry name" value="BLR7131 PROTEIN"/>
    <property type="match status" value="1"/>
</dbReference>
<feature type="active site" description="Proton donor/acceptor" evidence="7">
    <location>
        <position position="431"/>
    </location>
</feature>
<evidence type="ECO:0000256" key="4">
    <source>
        <dbReference type="ARBA" id="ARBA00022960"/>
    </source>
</evidence>
<dbReference type="InterPro" id="IPR038063">
    <property type="entry name" value="Transpep_catalytic_dom"/>
</dbReference>
<feature type="domain" description="L,D-TPase catalytic" evidence="8">
    <location>
        <begin position="299"/>
        <end position="479"/>
    </location>
</feature>
<dbReference type="SUPFAM" id="SSF47090">
    <property type="entry name" value="PGBD-like"/>
    <property type="match status" value="1"/>
</dbReference>
<sequence length="539" mass="58699">MAFRSAPTRAVALIVLGASLGLGIPAAVAAPPVPSGAFRGALMESLNDSAVESEALARFYAARDQAPLWMAPDAAELRRAFFAALEQVQAHGLPAVRYDAEGLSAAFRDLRSDRDLGVLEVRMSRAFLAWARDVSSGVLEPGRLDAGIVREVTRPDPLALLHGLEREGPRFLRELPPQTPEYAALMREKLRLEQRVIGTGWGPAVPAGATLRPGDDGPAVLALRDRLAAMGVLAEATGSGFDAVLTEAVRSFQAAHGLVADGVVGEATLDAINTSPEARLQSVIAAMERERWLGPREARHVWVNLADFTTQIVEDGQITFETRSVIGSDTRERRTPEFSDQMTYMVINPSWSIPRSIIGRDYLPALQRDPYAVGHLQVVDASGREIPRGAIDFTQFSARNFPFHMRQAPGPQNALGTVKFMFPNKYAIYLHDTPQKNLFGRDMRAFSNGCIRLNDPHAFAYALLAGQVADPEAYFARILATGRETTVPLERPVPIHLDYRTAFVGPDGAITFRRDIYGRDARIFEALTQAGVVLGGVQG</sequence>
<dbReference type="RefSeq" id="WP_377404028.1">
    <property type="nucleotide sequence ID" value="NZ_JBHTFQ010000006.1"/>
</dbReference>
<dbReference type="PANTHER" id="PTHR41533">
    <property type="entry name" value="L,D-TRANSPEPTIDASE HI_1667-RELATED"/>
    <property type="match status" value="1"/>
</dbReference>
<dbReference type="InterPro" id="IPR052905">
    <property type="entry name" value="LD-transpeptidase_YkuD-like"/>
</dbReference>
<evidence type="ECO:0000256" key="1">
    <source>
        <dbReference type="ARBA" id="ARBA00004752"/>
    </source>
</evidence>
<dbReference type="InterPro" id="IPR036365">
    <property type="entry name" value="PGBD-like_sf"/>
</dbReference>
<dbReference type="EMBL" id="JBHTFQ010000006">
    <property type="protein sequence ID" value="MFC7704974.1"/>
    <property type="molecule type" value="Genomic_DNA"/>
</dbReference>
<evidence type="ECO:0000259" key="8">
    <source>
        <dbReference type="PROSITE" id="PS52029"/>
    </source>
</evidence>
<dbReference type="Pfam" id="PF03734">
    <property type="entry name" value="YkuD"/>
    <property type="match status" value="1"/>
</dbReference>
<evidence type="ECO:0000313" key="10">
    <source>
        <dbReference type="Proteomes" id="UP001596516"/>
    </source>
</evidence>
<keyword evidence="10" id="KW-1185">Reference proteome</keyword>
<dbReference type="Pfam" id="PF01471">
    <property type="entry name" value="PG_binding_1"/>
    <property type="match status" value="1"/>
</dbReference>
<dbReference type="PROSITE" id="PS52029">
    <property type="entry name" value="LD_TPASE"/>
    <property type="match status" value="1"/>
</dbReference>
<dbReference type="InterPro" id="IPR045380">
    <property type="entry name" value="LD_TPept_scaffold_dom"/>
</dbReference>
<dbReference type="CDD" id="cd16913">
    <property type="entry name" value="YkuD_like"/>
    <property type="match status" value="1"/>
</dbReference>
<comment type="pathway">
    <text evidence="1 7">Cell wall biogenesis; peptidoglycan biosynthesis.</text>
</comment>
<keyword evidence="3" id="KW-0808">Transferase</keyword>
<dbReference type="InterPro" id="IPR036366">
    <property type="entry name" value="PGBDSf"/>
</dbReference>
<evidence type="ECO:0000256" key="7">
    <source>
        <dbReference type="PROSITE-ProRule" id="PRU01373"/>
    </source>
</evidence>
<evidence type="ECO:0000256" key="2">
    <source>
        <dbReference type="ARBA" id="ARBA00005992"/>
    </source>
</evidence>
<gene>
    <name evidence="9" type="ORF">ACFQXB_12280</name>
</gene>
<keyword evidence="6 7" id="KW-0961">Cell wall biogenesis/degradation</keyword>
<evidence type="ECO:0000256" key="3">
    <source>
        <dbReference type="ARBA" id="ARBA00022679"/>
    </source>
</evidence>
<dbReference type="SUPFAM" id="SSF141523">
    <property type="entry name" value="L,D-transpeptidase catalytic domain-like"/>
    <property type="match status" value="1"/>
</dbReference>
<dbReference type="Gene3D" id="1.10.101.10">
    <property type="entry name" value="PGBD-like superfamily/PGBD"/>
    <property type="match status" value="1"/>
</dbReference>
<feature type="active site" description="Nucleophile" evidence="7">
    <location>
        <position position="450"/>
    </location>
</feature>
<reference evidence="10" key="1">
    <citation type="journal article" date="2019" name="Int. J. Syst. Evol. Microbiol.">
        <title>The Global Catalogue of Microorganisms (GCM) 10K type strain sequencing project: providing services to taxonomists for standard genome sequencing and annotation.</title>
        <authorList>
            <consortium name="The Broad Institute Genomics Platform"/>
            <consortium name="The Broad Institute Genome Sequencing Center for Infectious Disease"/>
            <person name="Wu L."/>
            <person name="Ma J."/>
        </authorList>
    </citation>
    <scope>NUCLEOTIDE SEQUENCE [LARGE SCALE GENOMIC DNA]</scope>
    <source>
        <strain evidence="10">CGMCC 1.12750</strain>
    </source>
</reference>
<keyword evidence="5 7" id="KW-0573">Peptidoglycan synthesis</keyword>
<keyword evidence="4 7" id="KW-0133">Cell shape</keyword>
<evidence type="ECO:0000256" key="6">
    <source>
        <dbReference type="ARBA" id="ARBA00023316"/>
    </source>
</evidence>
<proteinExistence type="inferred from homology"/>